<name>A0A498NP68_LABRO</name>
<dbReference type="Gene3D" id="3.30.40.10">
    <property type="entry name" value="Zinc/RING finger domain, C3HC4 (zinc finger)"/>
    <property type="match status" value="1"/>
</dbReference>
<feature type="compositionally biased region" description="Basic and acidic residues" evidence="5">
    <location>
        <begin position="7"/>
        <end position="28"/>
    </location>
</feature>
<dbReference type="InterPro" id="IPR006214">
    <property type="entry name" value="Bax_inhibitor_1-related"/>
</dbReference>
<keyword evidence="4 6" id="KW-0472">Membrane</keyword>
<feature type="transmembrane region" description="Helical" evidence="6">
    <location>
        <begin position="454"/>
        <end position="473"/>
    </location>
</feature>
<dbReference type="GO" id="GO:0005783">
    <property type="term" value="C:endoplasmic reticulum"/>
    <property type="evidence" value="ECO:0007669"/>
    <property type="project" value="TreeGrafter"/>
</dbReference>
<dbReference type="Pfam" id="PF01027">
    <property type="entry name" value="Bax1-I"/>
    <property type="match status" value="1"/>
</dbReference>
<keyword evidence="8" id="KW-1185">Reference proteome</keyword>
<feature type="compositionally biased region" description="Basic and acidic residues" evidence="5">
    <location>
        <begin position="46"/>
        <end position="59"/>
    </location>
</feature>
<dbReference type="EMBL" id="QBIY01011256">
    <property type="protein sequence ID" value="RXN33601.1"/>
    <property type="molecule type" value="Genomic_DNA"/>
</dbReference>
<proteinExistence type="predicted"/>
<keyword evidence="7" id="KW-0436">Ligase</keyword>
<protein>
    <submittedName>
        <fullName evidence="7">E3 ubiquitin-ligase znrf1-like protein</fullName>
    </submittedName>
</protein>
<evidence type="ECO:0000256" key="3">
    <source>
        <dbReference type="ARBA" id="ARBA00022989"/>
    </source>
</evidence>
<dbReference type="GO" id="GO:0016874">
    <property type="term" value="F:ligase activity"/>
    <property type="evidence" value="ECO:0007669"/>
    <property type="project" value="UniProtKB-KW"/>
</dbReference>
<dbReference type="GO" id="GO:2001234">
    <property type="term" value="P:negative regulation of apoptotic signaling pathway"/>
    <property type="evidence" value="ECO:0007669"/>
    <property type="project" value="TreeGrafter"/>
</dbReference>
<dbReference type="PANTHER" id="PTHR23291:SF94">
    <property type="entry name" value="PROTEIN LIFEGUARD 1 ISOFORM X2"/>
    <property type="match status" value="1"/>
</dbReference>
<accession>A0A498NP68</accession>
<gene>
    <name evidence="7" type="ORF">ROHU_015455</name>
</gene>
<dbReference type="Proteomes" id="UP000290572">
    <property type="component" value="Unassembled WGS sequence"/>
</dbReference>
<evidence type="ECO:0000313" key="7">
    <source>
        <dbReference type="EMBL" id="RXN33601.1"/>
    </source>
</evidence>
<feature type="transmembrane region" description="Helical" evidence="6">
    <location>
        <begin position="366"/>
        <end position="386"/>
    </location>
</feature>
<keyword evidence="2 6" id="KW-0812">Transmembrane</keyword>
<feature type="transmembrane region" description="Helical" evidence="6">
    <location>
        <begin position="334"/>
        <end position="354"/>
    </location>
</feature>
<dbReference type="CDD" id="cd10428">
    <property type="entry name" value="LFG_like"/>
    <property type="match status" value="1"/>
</dbReference>
<feature type="compositionally biased region" description="Polar residues" evidence="5">
    <location>
        <begin position="63"/>
        <end position="73"/>
    </location>
</feature>
<feature type="transmembrane region" description="Helical" evidence="6">
    <location>
        <begin position="513"/>
        <end position="535"/>
    </location>
</feature>
<feature type="transmembrane region" description="Helical" evidence="6">
    <location>
        <begin position="423"/>
        <end position="442"/>
    </location>
</feature>
<feature type="transmembrane region" description="Helical" evidence="6">
    <location>
        <begin position="398"/>
        <end position="417"/>
    </location>
</feature>
<reference evidence="7 8" key="1">
    <citation type="submission" date="2018-03" db="EMBL/GenBank/DDBJ databases">
        <title>Draft genome sequence of Rohu Carp (Labeo rohita).</title>
        <authorList>
            <person name="Das P."/>
            <person name="Kushwaha B."/>
            <person name="Joshi C.G."/>
            <person name="Kumar D."/>
            <person name="Nagpure N.S."/>
            <person name="Sahoo L."/>
            <person name="Das S.P."/>
            <person name="Bit A."/>
            <person name="Patnaik S."/>
            <person name="Meher P.K."/>
            <person name="Jayasankar P."/>
            <person name="Koringa P.G."/>
            <person name="Patel N.V."/>
            <person name="Hinsu A.T."/>
            <person name="Kumar R."/>
            <person name="Pandey M."/>
            <person name="Agarwal S."/>
            <person name="Srivastava S."/>
            <person name="Singh M."/>
            <person name="Iquebal M.A."/>
            <person name="Jaiswal S."/>
            <person name="Angadi U.B."/>
            <person name="Kumar N."/>
            <person name="Raza M."/>
            <person name="Shah T.M."/>
            <person name="Rai A."/>
            <person name="Jena J.K."/>
        </authorList>
    </citation>
    <scope>NUCLEOTIDE SEQUENCE [LARGE SCALE GENOMIC DNA]</scope>
    <source>
        <strain evidence="7">DASCIFA01</strain>
        <tissue evidence="7">Testis</tissue>
    </source>
</reference>
<dbReference type="GO" id="GO:0016020">
    <property type="term" value="C:membrane"/>
    <property type="evidence" value="ECO:0007669"/>
    <property type="project" value="UniProtKB-SubCell"/>
</dbReference>
<evidence type="ECO:0000256" key="1">
    <source>
        <dbReference type="ARBA" id="ARBA00004141"/>
    </source>
</evidence>
<dbReference type="GO" id="GO:0005794">
    <property type="term" value="C:Golgi apparatus"/>
    <property type="evidence" value="ECO:0007669"/>
    <property type="project" value="TreeGrafter"/>
</dbReference>
<keyword evidence="3 6" id="KW-1133">Transmembrane helix</keyword>
<evidence type="ECO:0000313" key="8">
    <source>
        <dbReference type="Proteomes" id="UP000290572"/>
    </source>
</evidence>
<organism evidence="7 8">
    <name type="scientific">Labeo rohita</name>
    <name type="common">Indian major carp</name>
    <name type="synonym">Cyprinus rohita</name>
    <dbReference type="NCBI Taxonomy" id="84645"/>
    <lineage>
        <taxon>Eukaryota</taxon>
        <taxon>Metazoa</taxon>
        <taxon>Chordata</taxon>
        <taxon>Craniata</taxon>
        <taxon>Vertebrata</taxon>
        <taxon>Euteleostomi</taxon>
        <taxon>Actinopterygii</taxon>
        <taxon>Neopterygii</taxon>
        <taxon>Teleostei</taxon>
        <taxon>Ostariophysi</taxon>
        <taxon>Cypriniformes</taxon>
        <taxon>Cyprinidae</taxon>
        <taxon>Labeoninae</taxon>
        <taxon>Labeonini</taxon>
        <taxon>Labeo</taxon>
    </lineage>
</organism>
<dbReference type="AlphaFoldDB" id="A0A498NP68"/>
<evidence type="ECO:0000256" key="2">
    <source>
        <dbReference type="ARBA" id="ARBA00022692"/>
    </source>
</evidence>
<sequence length="541" mass="59077">MGTRSSRLHEEAASTPFDKDGIKRESCRRIRSTRPTSLMVEFSGSFDHDSETNRSRSEEGSDSDTGQQASSDGSPADSHMSPSLSSQASPTDENGAEDKREEDGSPGGPVSGEEIGRAPQRTFSERLPGGRHSSAGGVTARSARVRGTHARPVSEAWIGLYRVNNRHGAIRCPFCTKPFPGGRIEDHLLSCLTSPPLPYNTDVLAKDSGECSICLEDLLQGETIARLACLCVYHKRMTDVENQKPVTESVPSYGATAPMYAPPPYMPPPYPTGPVMNPQPVPVPVGFIPPNLPPEEVGITKTEEPGPDPAAVYPELIVSSFDDKIIRKAFIRKVFSVVTIQLLVTFTVVCVFTFSNTVKLAVQRNIWVYLSSYIIFVVVGTCLAVFSSFSRKHPWNLVGLSVVTLSLSYMVGTVASYHDTPAVIIALGSTMIISFTIIIFSAQTRLDFTICNGILLILAIDLLMFGFFSIFFYSTVLQIVYGCLGALLYALFLAVDCQLVMGRQKYSLDPEEYVFGALIIYLDIIMIFLYILMILGGGSKN</sequence>
<feature type="transmembrane region" description="Helical" evidence="6">
    <location>
        <begin position="479"/>
        <end position="501"/>
    </location>
</feature>
<evidence type="ECO:0000256" key="5">
    <source>
        <dbReference type="SAM" id="MobiDB-lite"/>
    </source>
</evidence>
<comment type="subcellular location">
    <subcellularLocation>
        <location evidence="1">Membrane</location>
        <topology evidence="1">Multi-pass membrane protein</topology>
    </subcellularLocation>
</comment>
<dbReference type="InterPro" id="IPR013083">
    <property type="entry name" value="Znf_RING/FYVE/PHD"/>
</dbReference>
<comment type="caution">
    <text evidence="7">The sequence shown here is derived from an EMBL/GenBank/DDBJ whole genome shotgun (WGS) entry which is preliminary data.</text>
</comment>
<evidence type="ECO:0000256" key="6">
    <source>
        <dbReference type="SAM" id="Phobius"/>
    </source>
</evidence>
<feature type="compositionally biased region" description="Polar residues" evidence="5">
    <location>
        <begin position="80"/>
        <end position="92"/>
    </location>
</feature>
<dbReference type="PANTHER" id="PTHR23291">
    <property type="entry name" value="BAX INHIBITOR-RELATED"/>
    <property type="match status" value="1"/>
</dbReference>
<evidence type="ECO:0000256" key="4">
    <source>
        <dbReference type="ARBA" id="ARBA00023136"/>
    </source>
</evidence>
<feature type="region of interest" description="Disordered" evidence="5">
    <location>
        <begin position="1"/>
        <end position="147"/>
    </location>
</feature>